<dbReference type="Gene3D" id="1.25.40.20">
    <property type="entry name" value="Ankyrin repeat-containing domain"/>
    <property type="match status" value="1"/>
</dbReference>
<keyword evidence="7 11" id="KW-0040">ANK repeat</keyword>
<keyword evidence="16" id="KW-1185">Reference proteome</keyword>
<keyword evidence="6 12" id="KW-0862">Zinc</keyword>
<dbReference type="PANTHER" id="PTHR12447:SF25">
    <property type="entry name" value="ANKYRIN REPEAT DOMAIN-CONTAINING PROTEIN 13C"/>
    <property type="match status" value="1"/>
</dbReference>
<dbReference type="InterPro" id="IPR000571">
    <property type="entry name" value="Znf_CCCH"/>
</dbReference>
<dbReference type="Proteomes" id="UP000028924">
    <property type="component" value="Unassembled WGS sequence"/>
</dbReference>
<keyword evidence="2 12" id="KW-0479">Metal-binding</keyword>
<dbReference type="Pfam" id="PF11904">
    <property type="entry name" value="ANKRD13_C"/>
    <property type="match status" value="2"/>
</dbReference>
<evidence type="ECO:0000256" key="1">
    <source>
        <dbReference type="ARBA" id="ARBA00004586"/>
    </source>
</evidence>
<dbReference type="GO" id="GO:0005789">
    <property type="term" value="C:endoplasmic reticulum membrane"/>
    <property type="evidence" value="ECO:0007669"/>
    <property type="project" value="UniProtKB-SubCell"/>
</dbReference>
<evidence type="ECO:0000256" key="7">
    <source>
        <dbReference type="ARBA" id="ARBA00023043"/>
    </source>
</evidence>
<evidence type="ECO:0000256" key="8">
    <source>
        <dbReference type="ARBA" id="ARBA00023136"/>
    </source>
</evidence>
<keyword evidence="4 12" id="KW-0863">Zinc-finger</keyword>
<evidence type="ECO:0000256" key="5">
    <source>
        <dbReference type="ARBA" id="ARBA00022824"/>
    </source>
</evidence>
<comment type="subcellular location">
    <subcellularLocation>
        <location evidence="1">Endoplasmic reticulum membrane</location>
    </subcellularLocation>
</comment>
<feature type="repeat" description="ANK" evidence="11">
    <location>
        <begin position="29"/>
        <end position="57"/>
    </location>
</feature>
<evidence type="ECO:0000256" key="3">
    <source>
        <dbReference type="ARBA" id="ARBA00022737"/>
    </source>
</evidence>
<feature type="region of interest" description="Disordered" evidence="13">
    <location>
        <begin position="487"/>
        <end position="532"/>
    </location>
</feature>
<feature type="domain" description="C3H1-type" evidence="14">
    <location>
        <begin position="454"/>
        <end position="482"/>
    </location>
</feature>
<dbReference type="PROSITE" id="PS50103">
    <property type="entry name" value="ZF_C3H1"/>
    <property type="match status" value="1"/>
</dbReference>
<keyword evidence="8" id="KW-0472">Membrane</keyword>
<dbReference type="Pfam" id="PF00642">
    <property type="entry name" value="zf-CCCH"/>
    <property type="match status" value="1"/>
</dbReference>
<evidence type="ECO:0000256" key="4">
    <source>
        <dbReference type="ARBA" id="ARBA00022771"/>
    </source>
</evidence>
<dbReference type="InterPro" id="IPR002110">
    <property type="entry name" value="Ankyrin_rpt"/>
</dbReference>
<dbReference type="eggNOG" id="KOG1677">
    <property type="taxonomic scope" value="Eukaryota"/>
</dbReference>
<dbReference type="GO" id="GO:0010468">
    <property type="term" value="P:regulation of gene expression"/>
    <property type="evidence" value="ECO:0007669"/>
    <property type="project" value="UniProtKB-ARBA"/>
</dbReference>
<dbReference type="InterPro" id="IPR036855">
    <property type="entry name" value="Znf_CCCH_sf"/>
</dbReference>
<gene>
    <name evidence="15" type="ORF">F751_4127</name>
</gene>
<evidence type="ECO:0000256" key="11">
    <source>
        <dbReference type="PROSITE-ProRule" id="PRU00023"/>
    </source>
</evidence>
<dbReference type="SUPFAM" id="SSF48403">
    <property type="entry name" value="Ankyrin repeat"/>
    <property type="match status" value="1"/>
</dbReference>
<dbReference type="PANTHER" id="PTHR12447">
    <property type="entry name" value="ANKYRIN REPEAT DOMAIN-CONTAINING PROTEIN 13"/>
    <property type="match status" value="1"/>
</dbReference>
<dbReference type="PROSITE" id="PS50088">
    <property type="entry name" value="ANK_REPEAT"/>
    <property type="match status" value="1"/>
</dbReference>
<proteinExistence type="predicted"/>
<name>A0A087SP94_AUXPR</name>
<dbReference type="PROSITE" id="PS50297">
    <property type="entry name" value="ANK_REP_REGION"/>
    <property type="match status" value="1"/>
</dbReference>
<dbReference type="SMART" id="SM00356">
    <property type="entry name" value="ZnF_C3H1"/>
    <property type="match status" value="1"/>
</dbReference>
<dbReference type="Pfam" id="PF00023">
    <property type="entry name" value="Ank"/>
    <property type="match status" value="1"/>
</dbReference>
<dbReference type="GeneID" id="23615518"/>
<evidence type="ECO:0000256" key="9">
    <source>
        <dbReference type="ARBA" id="ARBA00023186"/>
    </source>
</evidence>
<evidence type="ECO:0000256" key="12">
    <source>
        <dbReference type="PROSITE-ProRule" id="PRU00723"/>
    </source>
</evidence>
<dbReference type="EMBL" id="KL662149">
    <property type="protein sequence ID" value="KFM27548.1"/>
    <property type="molecule type" value="Genomic_DNA"/>
</dbReference>
<reference evidence="15 16" key="1">
    <citation type="journal article" date="2014" name="BMC Genomics">
        <title>Oil accumulation mechanisms of the oleaginous microalga Chlorella protothecoides revealed through its genome, transcriptomes, and proteomes.</title>
        <authorList>
            <person name="Gao C."/>
            <person name="Wang Y."/>
            <person name="Shen Y."/>
            <person name="Yan D."/>
            <person name="He X."/>
            <person name="Dai J."/>
            <person name="Wu Q."/>
        </authorList>
    </citation>
    <scope>NUCLEOTIDE SEQUENCE [LARGE SCALE GENOMIC DNA]</scope>
    <source>
        <strain evidence="15 16">0710</strain>
    </source>
</reference>
<dbReference type="eggNOG" id="KOG0522">
    <property type="taxonomic scope" value="Eukaryota"/>
</dbReference>
<evidence type="ECO:0000256" key="2">
    <source>
        <dbReference type="ARBA" id="ARBA00022723"/>
    </source>
</evidence>
<dbReference type="RefSeq" id="XP_011400531.1">
    <property type="nucleotide sequence ID" value="XM_011402229.1"/>
</dbReference>
<dbReference type="KEGG" id="apro:F751_4127"/>
<dbReference type="SUPFAM" id="SSF90229">
    <property type="entry name" value="CCCH zinc finger"/>
    <property type="match status" value="1"/>
</dbReference>
<keyword evidence="5" id="KW-0256">Endoplasmic reticulum</keyword>
<protein>
    <submittedName>
        <fullName evidence="15">Ankyrin repeat domain-containing protein 13C</fullName>
    </submittedName>
</protein>
<feature type="zinc finger region" description="C3H1-type" evidence="12">
    <location>
        <begin position="454"/>
        <end position="482"/>
    </location>
</feature>
<keyword evidence="9" id="KW-0143">Chaperone</keyword>
<evidence type="ECO:0000256" key="10">
    <source>
        <dbReference type="ARBA" id="ARBA00037107"/>
    </source>
</evidence>
<dbReference type="InterPro" id="IPR055285">
    <property type="entry name" value="ANKRD13_C"/>
</dbReference>
<accession>A0A087SP94</accession>
<dbReference type="InterPro" id="IPR021832">
    <property type="entry name" value="ANKRD13"/>
</dbReference>
<dbReference type="OrthoDB" id="1585644at2759"/>
<evidence type="ECO:0000256" key="6">
    <source>
        <dbReference type="ARBA" id="ARBA00022833"/>
    </source>
</evidence>
<sequence length="564" mass="62967">MPLHGSLPLAERLVHTLGVNHEYPLHKWPLHLAVIRGKREIVEALLEAGASVGAKNIARWNALDEAIALGNGELVHLLFLQLRKEWKQEKAQKKERLLEVLKELPDFSMKVLKWDLGSGMFGVILRQFAPDDTYTITKLGSRLRIDGSLMGLDRGAGGVLPRWRRGAFSLLIDAEPSPAPTFFANHEKARYVDLYKERKERRKNVDREVALLMDHGGEKVKMRTTASDFRPVKTWLQRPATAVVDGWDTQVFEWTGKMAAVSRQKAAVEIPGASTFEAYLAMAMPDDVVAETELDPSSKPEKSRVWFKRAARARGEEAGSLPAGEAKLREITTQCWMAKDFPLTLRQLLPLLEALGEANQHVERAAEFMHRWSDQNLFPVKVQIPLMWTVYLSMRFKQFELLGADHPARNAGYFQVPAGYKEVTVAEIKEARESENLEFAHGRGELRTVQRHRKYKTEACRSYAATGHCPYGSRCRFIHKYDGPPSTAGAGTMSAAPQTARSSLPILGQEPTGGPQPPHALGLASAPGTPTGAHLATRAVRRQGSECDEASRRLPIFARLAKEQ</sequence>
<dbReference type="InterPro" id="IPR036770">
    <property type="entry name" value="Ankyrin_rpt-contain_sf"/>
</dbReference>
<evidence type="ECO:0000313" key="16">
    <source>
        <dbReference type="Proteomes" id="UP000028924"/>
    </source>
</evidence>
<evidence type="ECO:0000259" key="14">
    <source>
        <dbReference type="PROSITE" id="PS50103"/>
    </source>
</evidence>
<organism evidence="15 16">
    <name type="scientific">Auxenochlorella protothecoides</name>
    <name type="common">Green microalga</name>
    <name type="synonym">Chlorella protothecoides</name>
    <dbReference type="NCBI Taxonomy" id="3075"/>
    <lineage>
        <taxon>Eukaryota</taxon>
        <taxon>Viridiplantae</taxon>
        <taxon>Chlorophyta</taxon>
        <taxon>core chlorophytes</taxon>
        <taxon>Trebouxiophyceae</taxon>
        <taxon>Chlorellales</taxon>
        <taxon>Chlorellaceae</taxon>
        <taxon>Auxenochlorella</taxon>
    </lineage>
</organism>
<comment type="function">
    <text evidence="10">Acts as a molecular chaperone for G protein-coupled receptors, regulating their biogenesis and exit from the ER.</text>
</comment>
<dbReference type="AlphaFoldDB" id="A0A087SP94"/>
<keyword evidence="3" id="KW-0677">Repeat</keyword>
<dbReference type="SMR" id="A0A087SP94"/>
<evidence type="ECO:0000256" key="13">
    <source>
        <dbReference type="SAM" id="MobiDB-lite"/>
    </source>
</evidence>
<evidence type="ECO:0000313" key="15">
    <source>
        <dbReference type="EMBL" id="KFM27548.1"/>
    </source>
</evidence>
<dbReference type="Gene3D" id="4.10.1000.10">
    <property type="entry name" value="Zinc finger, CCCH-type"/>
    <property type="match status" value="1"/>
</dbReference>
<dbReference type="GO" id="GO:0008270">
    <property type="term" value="F:zinc ion binding"/>
    <property type="evidence" value="ECO:0007669"/>
    <property type="project" value="UniProtKB-KW"/>
</dbReference>